<accession>A0A161S4G9</accession>
<keyword evidence="2" id="KW-1185">Reference proteome</keyword>
<dbReference type="EMBL" id="LQNU01000060">
    <property type="protein sequence ID" value="KZE79504.1"/>
    <property type="molecule type" value="Genomic_DNA"/>
</dbReference>
<name>A0A161S4G9_9FLAO</name>
<evidence type="ECO:0000313" key="2">
    <source>
        <dbReference type="Proteomes" id="UP000076630"/>
    </source>
</evidence>
<dbReference type="AlphaFoldDB" id="A0A161S4G9"/>
<organism evidence="1 2">
    <name type="scientific">Myroides marinus</name>
    <dbReference type="NCBI Taxonomy" id="703342"/>
    <lineage>
        <taxon>Bacteria</taxon>
        <taxon>Pseudomonadati</taxon>
        <taxon>Bacteroidota</taxon>
        <taxon>Flavobacteriia</taxon>
        <taxon>Flavobacteriales</taxon>
        <taxon>Flavobacteriaceae</taxon>
        <taxon>Myroides</taxon>
    </lineage>
</organism>
<reference evidence="1 2" key="1">
    <citation type="submission" date="2016-01" db="EMBL/GenBank/DDBJ databases">
        <title>Whole genome sequencing of Myroides marinus L41.</title>
        <authorList>
            <person name="Hong K.W."/>
        </authorList>
    </citation>
    <scope>NUCLEOTIDE SEQUENCE [LARGE SCALE GENOMIC DNA]</scope>
    <source>
        <strain evidence="1 2">L41</strain>
    </source>
</reference>
<evidence type="ECO:0000313" key="1">
    <source>
        <dbReference type="EMBL" id="KZE79504.1"/>
    </source>
</evidence>
<comment type="caution">
    <text evidence="1">The sequence shown here is derived from an EMBL/GenBank/DDBJ whole genome shotgun (WGS) entry which is preliminary data.</text>
</comment>
<protein>
    <submittedName>
        <fullName evidence="1">Uncharacterized protein</fullName>
    </submittedName>
</protein>
<sequence>MNVEELKKIEKKFNKVKRIHCLKLDKEVDVTNVPRLQYNPDEDTVTSPSRIICFWKEGEFAKVIK</sequence>
<dbReference type="RefSeq" id="WP_038987793.1">
    <property type="nucleotide sequence ID" value="NZ_JWJO01000065.1"/>
</dbReference>
<gene>
    <name evidence="1" type="ORF">AV926_11865</name>
</gene>
<dbReference type="Proteomes" id="UP000076630">
    <property type="component" value="Unassembled WGS sequence"/>
</dbReference>
<proteinExistence type="predicted"/>
<dbReference type="OrthoDB" id="1450366at2"/>